<dbReference type="EMBL" id="PIPJ01000004">
    <property type="protein sequence ID" value="RUO20975.1"/>
    <property type="molecule type" value="Genomic_DNA"/>
</dbReference>
<dbReference type="AlphaFoldDB" id="A0A432VWP1"/>
<keyword evidence="1" id="KW-0812">Transmembrane</keyword>
<sequence length="138" mass="15507">MARIILFFFCMLLLLISIPLSGHTGFYPTTWIQYKLGLDAASIHEECQHYVSSDSLLINCYMQKFKPLVNLSLWIYMLSYSVILYLAATGSNVLRKLLLMLSTGLTLYYVFSSGISSVGFVGNLVIALVFGAIIFRDL</sequence>
<protein>
    <submittedName>
        <fullName evidence="2">Uncharacterized protein</fullName>
    </submittedName>
</protein>
<keyword evidence="1" id="KW-1133">Transmembrane helix</keyword>
<comment type="caution">
    <text evidence="2">The sequence shown here is derived from an EMBL/GenBank/DDBJ whole genome shotgun (WGS) entry which is preliminary data.</text>
</comment>
<evidence type="ECO:0000313" key="3">
    <source>
        <dbReference type="Proteomes" id="UP000288395"/>
    </source>
</evidence>
<gene>
    <name evidence="2" type="ORF">CWE08_07690</name>
</gene>
<keyword evidence="1" id="KW-0472">Membrane</keyword>
<organism evidence="2 3">
    <name type="scientific">Aliidiomarina iranensis</name>
    <dbReference type="NCBI Taxonomy" id="1434071"/>
    <lineage>
        <taxon>Bacteria</taxon>
        <taxon>Pseudomonadati</taxon>
        <taxon>Pseudomonadota</taxon>
        <taxon>Gammaproteobacteria</taxon>
        <taxon>Alteromonadales</taxon>
        <taxon>Idiomarinaceae</taxon>
        <taxon>Aliidiomarina</taxon>
    </lineage>
</organism>
<reference evidence="3" key="1">
    <citation type="journal article" date="2018" name="Front. Microbiol.">
        <title>Genome-Based Analysis Reveals the Taxonomy and Diversity of the Family Idiomarinaceae.</title>
        <authorList>
            <person name="Liu Y."/>
            <person name="Lai Q."/>
            <person name="Shao Z."/>
        </authorList>
    </citation>
    <scope>NUCLEOTIDE SEQUENCE [LARGE SCALE GENOMIC DNA]</scope>
    <source>
        <strain evidence="3">GBPy7</strain>
    </source>
</reference>
<name>A0A432VWP1_9GAMM</name>
<evidence type="ECO:0000313" key="2">
    <source>
        <dbReference type="EMBL" id="RUO20975.1"/>
    </source>
</evidence>
<evidence type="ECO:0000256" key="1">
    <source>
        <dbReference type="SAM" id="Phobius"/>
    </source>
</evidence>
<proteinExistence type="predicted"/>
<accession>A0A432VWP1</accession>
<keyword evidence="3" id="KW-1185">Reference proteome</keyword>
<feature type="transmembrane region" description="Helical" evidence="1">
    <location>
        <begin position="106"/>
        <end position="135"/>
    </location>
</feature>
<feature type="transmembrane region" description="Helical" evidence="1">
    <location>
        <begin position="73"/>
        <end position="94"/>
    </location>
</feature>
<dbReference type="Proteomes" id="UP000288395">
    <property type="component" value="Unassembled WGS sequence"/>
</dbReference>